<sequence length="109" mass="12647">MERGNMEVRHIRRRRQVRNFRSRDLPTTLTQTSVLLSLLNPTNSHSQPRVRVRVRVPPTRFLYPLFLWSKHFFTSPPITPPFSLPYPPPVAPLSFSGVLAPAWLSRGMD</sequence>
<name>A0AAV6MBT2_9ROSI</name>
<accession>A0AAV6MBT2</accession>
<feature type="non-terminal residue" evidence="1">
    <location>
        <position position="1"/>
    </location>
</feature>
<evidence type="ECO:0000313" key="1">
    <source>
        <dbReference type="EMBL" id="KAG6578638.1"/>
    </source>
</evidence>
<proteinExistence type="predicted"/>
<evidence type="ECO:0000313" key="2">
    <source>
        <dbReference type="Proteomes" id="UP000685013"/>
    </source>
</evidence>
<dbReference type="Proteomes" id="UP000685013">
    <property type="component" value="Chromosome 15"/>
</dbReference>
<dbReference type="AlphaFoldDB" id="A0AAV6MBT2"/>
<keyword evidence="2" id="KW-1185">Reference proteome</keyword>
<organism evidence="1 2">
    <name type="scientific">Cucurbita argyrosperma subsp. sororia</name>
    <dbReference type="NCBI Taxonomy" id="37648"/>
    <lineage>
        <taxon>Eukaryota</taxon>
        <taxon>Viridiplantae</taxon>
        <taxon>Streptophyta</taxon>
        <taxon>Embryophyta</taxon>
        <taxon>Tracheophyta</taxon>
        <taxon>Spermatophyta</taxon>
        <taxon>Magnoliopsida</taxon>
        <taxon>eudicotyledons</taxon>
        <taxon>Gunneridae</taxon>
        <taxon>Pentapetalae</taxon>
        <taxon>rosids</taxon>
        <taxon>fabids</taxon>
        <taxon>Cucurbitales</taxon>
        <taxon>Cucurbitaceae</taxon>
        <taxon>Cucurbiteae</taxon>
        <taxon>Cucurbita</taxon>
    </lineage>
</organism>
<gene>
    <name evidence="1" type="ORF">SDJN03_23086</name>
</gene>
<comment type="caution">
    <text evidence="1">The sequence shown here is derived from an EMBL/GenBank/DDBJ whole genome shotgun (WGS) entry which is preliminary data.</text>
</comment>
<protein>
    <submittedName>
        <fullName evidence="1">Uncharacterized protein</fullName>
    </submittedName>
</protein>
<reference evidence="1 2" key="1">
    <citation type="journal article" date="2021" name="Hortic Res">
        <title>The domestication of Cucurbita argyrosperma as revealed by the genome of its wild relative.</title>
        <authorList>
            <person name="Barrera-Redondo J."/>
            <person name="Sanchez-de la Vega G."/>
            <person name="Aguirre-Liguori J.A."/>
            <person name="Castellanos-Morales G."/>
            <person name="Gutierrez-Guerrero Y.T."/>
            <person name="Aguirre-Dugua X."/>
            <person name="Aguirre-Planter E."/>
            <person name="Tenaillon M.I."/>
            <person name="Lira-Saade R."/>
            <person name="Eguiarte L.E."/>
        </authorList>
    </citation>
    <scope>NUCLEOTIDE SEQUENCE [LARGE SCALE GENOMIC DNA]</scope>
    <source>
        <strain evidence="1">JBR-2021</strain>
    </source>
</reference>
<dbReference type="EMBL" id="JAGKQH010000015">
    <property type="protein sequence ID" value="KAG6578638.1"/>
    <property type="molecule type" value="Genomic_DNA"/>
</dbReference>